<evidence type="ECO:0000313" key="6">
    <source>
        <dbReference type="Proteomes" id="UP000549695"/>
    </source>
</evidence>
<dbReference type="RefSeq" id="WP_179762235.1">
    <property type="nucleotide sequence ID" value="NZ_BAAAJZ010000006.1"/>
</dbReference>
<feature type="domain" description="Rad50/SbcC-type AAA" evidence="4">
    <location>
        <begin position="70"/>
        <end position="125"/>
    </location>
</feature>
<dbReference type="Gene3D" id="3.40.50.300">
    <property type="entry name" value="P-loop containing nucleotide triphosphate hydrolases"/>
    <property type="match status" value="2"/>
</dbReference>
<dbReference type="EMBL" id="JACCCZ010000001">
    <property type="protein sequence ID" value="NYG04367.1"/>
    <property type="molecule type" value="Genomic_DNA"/>
</dbReference>
<evidence type="ECO:0000259" key="4">
    <source>
        <dbReference type="Pfam" id="PF13476"/>
    </source>
</evidence>
<dbReference type="AlphaFoldDB" id="A0A852W5H6"/>
<evidence type="ECO:0000313" key="5">
    <source>
        <dbReference type="EMBL" id="NYG04367.1"/>
    </source>
</evidence>
<comment type="similarity">
    <text evidence="1">Belongs to the SMC family. SbcC subfamily.</text>
</comment>
<dbReference type="SUPFAM" id="SSF52540">
    <property type="entry name" value="P-loop containing nucleoside triphosphate hydrolases"/>
    <property type="match status" value="1"/>
</dbReference>
<dbReference type="Proteomes" id="UP000549695">
    <property type="component" value="Unassembled WGS sequence"/>
</dbReference>
<proteinExistence type="inferred from homology"/>
<name>A0A852W5H6_PSEA5</name>
<comment type="caution">
    <text evidence="5">The sequence shown here is derived from an EMBL/GenBank/DDBJ whole genome shotgun (WGS) entry which is preliminary data.</text>
</comment>
<organism evidence="5 6">
    <name type="scientific">Pseudonocardia alni</name>
    <name type="common">Amycolata alni</name>
    <dbReference type="NCBI Taxonomy" id="33907"/>
    <lineage>
        <taxon>Bacteria</taxon>
        <taxon>Bacillati</taxon>
        <taxon>Actinomycetota</taxon>
        <taxon>Actinomycetes</taxon>
        <taxon>Pseudonocardiales</taxon>
        <taxon>Pseudonocardiaceae</taxon>
        <taxon>Pseudonocardia</taxon>
    </lineage>
</organism>
<evidence type="ECO:0000256" key="3">
    <source>
        <dbReference type="ARBA" id="ARBA00013368"/>
    </source>
</evidence>
<dbReference type="GO" id="GO:0016887">
    <property type="term" value="F:ATP hydrolysis activity"/>
    <property type="evidence" value="ECO:0007669"/>
    <property type="project" value="InterPro"/>
</dbReference>
<gene>
    <name evidence="5" type="ORF">HDA37_004652</name>
</gene>
<reference evidence="5 6" key="1">
    <citation type="submission" date="2020-07" db="EMBL/GenBank/DDBJ databases">
        <title>Sequencing the genomes of 1000 actinobacteria strains.</title>
        <authorList>
            <person name="Klenk H.-P."/>
        </authorList>
    </citation>
    <scope>NUCLEOTIDE SEQUENCE [LARGE SCALE GENOMIC DNA]</scope>
    <source>
        <strain evidence="5 6">DSM 44749</strain>
    </source>
</reference>
<dbReference type="GeneID" id="98054324"/>
<dbReference type="InterPro" id="IPR027417">
    <property type="entry name" value="P-loop_NTPase"/>
</dbReference>
<comment type="subunit">
    <text evidence="2">Heterodimer of SbcC and SbcD.</text>
</comment>
<evidence type="ECO:0000256" key="1">
    <source>
        <dbReference type="ARBA" id="ARBA00006930"/>
    </source>
</evidence>
<dbReference type="Pfam" id="PF13476">
    <property type="entry name" value="AAA_23"/>
    <property type="match status" value="1"/>
</dbReference>
<accession>A0A852W5H6</accession>
<sequence>MDQAEQGLHDLLVDRLVADDAVTDDVSALVLAAWAGDAELAGALEGRVTTAAVPDTPPAAVHPDVHLGGVHVEGFRGIGNDAFLPLLPGPGLTLVTGRNGSGKSSFAEAAELVLTGDSGRWSGRTTVWREGWRNLHTAGDTTIGVDLVTAGTAGTTKIRRRWSPADELNAGRWTRQEPAAKVEDFDGAAWGEAMRTYRPFLSYGELGALIDGKPSELHDAVHNLLGLGALTATQARLKAARKPLADRARDANAERKALRADLAANEDPRVAEAVALLRPTAPDLDRLAALIAGGEESDAGTAGLRAVVDLRLPPAEDVRTAAAEIRSRLDAHARIASTEATRADLLAQLLREALHVHSEYGATPCPLCRQGTLDDEWRTNATARADELEHSASAVRRAGAELDRAVATGRALVVTTPSVLTGPARDAWETWVRAGRTEGPAALADALEVAYPALATALATAQAEAETELAHRDETWAPVARRLSAYHDAAAQVAADAARAGTLEQAEKWLAATAGQLRDQRLAPFAEKSQRVWQALRQQSNVDLGTVRLTGAHNQRRVAMDVSIDGVAGGTALGVMSQGELHALGLSLFLPRATVDQSPFRFVVIDDPVQAMDPAKVDGLARVLSDVARTRQVVVFTHDDRLADAVRRLELPATIWEVARGERSVVEMRRGDDPVSRYLDDARAMALTRELPPDIRGELVASCCRSAVEAACHNRIRAVRLGRGHSHSEVEAVLADAETTHKKATLAVFDDPQRGGDLLPRIRSGLGAAGVDAFQDCKQGAHRGLRGDLRAFVNDVRTLVGWLQG</sequence>
<dbReference type="PANTHER" id="PTHR32114:SF2">
    <property type="entry name" value="ABC TRANSPORTER ABCH.3"/>
    <property type="match status" value="1"/>
</dbReference>
<keyword evidence="6" id="KW-1185">Reference proteome</keyword>
<dbReference type="PANTHER" id="PTHR32114">
    <property type="entry name" value="ABC TRANSPORTER ABCH.3"/>
    <property type="match status" value="1"/>
</dbReference>
<evidence type="ECO:0000256" key="2">
    <source>
        <dbReference type="ARBA" id="ARBA00011322"/>
    </source>
</evidence>
<dbReference type="GO" id="GO:0006302">
    <property type="term" value="P:double-strand break repair"/>
    <property type="evidence" value="ECO:0007669"/>
    <property type="project" value="InterPro"/>
</dbReference>
<dbReference type="InterPro" id="IPR038729">
    <property type="entry name" value="Rad50/SbcC_AAA"/>
</dbReference>
<protein>
    <recommendedName>
        <fullName evidence="3">Nuclease SbcCD subunit C</fullName>
    </recommendedName>
</protein>